<dbReference type="OMA" id="GQERMAQ"/>
<dbReference type="InterPro" id="IPR001753">
    <property type="entry name" value="Enoyl-CoA_hydra/iso"/>
</dbReference>
<dbReference type="GO" id="GO:0005739">
    <property type="term" value="C:mitochondrion"/>
    <property type="evidence" value="ECO:0007669"/>
    <property type="project" value="TreeGrafter"/>
</dbReference>
<dbReference type="PANTHER" id="PTHR11941:SF54">
    <property type="entry name" value="ENOYL-COA HYDRATASE, MITOCHONDRIAL"/>
    <property type="match status" value="1"/>
</dbReference>
<dbReference type="CDD" id="cd06558">
    <property type="entry name" value="crotonase-like"/>
    <property type="match status" value="1"/>
</dbReference>
<dbReference type="InterPro" id="IPR029045">
    <property type="entry name" value="ClpP/crotonase-like_dom_sf"/>
</dbReference>
<dbReference type="PANTHER" id="PTHR11941">
    <property type="entry name" value="ENOYL-COA HYDRATASE-RELATED"/>
    <property type="match status" value="1"/>
</dbReference>
<protein>
    <submittedName>
        <fullName evidence="5">Enoyl-CoA hydratase, mitochondrial-like</fullName>
    </submittedName>
</protein>
<dbReference type="Pfam" id="PF00378">
    <property type="entry name" value="ECH_1"/>
    <property type="match status" value="1"/>
</dbReference>
<evidence type="ECO:0000256" key="3">
    <source>
        <dbReference type="RuleBase" id="RU003707"/>
    </source>
</evidence>
<evidence type="ECO:0000256" key="2">
    <source>
        <dbReference type="ARBA" id="ARBA00023239"/>
    </source>
</evidence>
<keyword evidence="2" id="KW-0456">Lyase</keyword>
<dbReference type="GeneID" id="108671716"/>
<organism evidence="4 5">
    <name type="scientific">Hyalella azteca</name>
    <name type="common">Amphipod</name>
    <dbReference type="NCBI Taxonomy" id="294128"/>
    <lineage>
        <taxon>Eukaryota</taxon>
        <taxon>Metazoa</taxon>
        <taxon>Ecdysozoa</taxon>
        <taxon>Arthropoda</taxon>
        <taxon>Crustacea</taxon>
        <taxon>Multicrustacea</taxon>
        <taxon>Malacostraca</taxon>
        <taxon>Eumalacostraca</taxon>
        <taxon>Peracarida</taxon>
        <taxon>Amphipoda</taxon>
        <taxon>Senticaudata</taxon>
        <taxon>Talitrida</taxon>
        <taxon>Talitroidea</taxon>
        <taxon>Hyalellidae</taxon>
        <taxon>Hyalella</taxon>
    </lineage>
</organism>
<dbReference type="PROSITE" id="PS00166">
    <property type="entry name" value="ENOYL_COA_HYDRATASE"/>
    <property type="match status" value="1"/>
</dbReference>
<evidence type="ECO:0000313" key="5">
    <source>
        <dbReference type="RefSeq" id="XP_047741113.1"/>
    </source>
</evidence>
<evidence type="ECO:0000256" key="1">
    <source>
        <dbReference type="ARBA" id="ARBA00005254"/>
    </source>
</evidence>
<feature type="non-terminal residue" evidence="5">
    <location>
        <position position="255"/>
    </location>
</feature>
<keyword evidence="4" id="KW-1185">Reference proteome</keyword>
<dbReference type="AlphaFoldDB" id="A0A979FV49"/>
<dbReference type="FunFam" id="3.90.226.10:FF:000009">
    <property type="entry name" value="Carnitinyl-CoA dehydratase"/>
    <property type="match status" value="1"/>
</dbReference>
<sequence length="255" mass="27360">MRPTIANRFVQGNAVKFMSSGSAPKREYLLLDYRGANNCVAVITLNRPKVLNALSDPLMQELNCTIAEAEAQPNVAAIVITGSEKAFAAGADVKQMQAKTKNFVQVYKDNFLSGWDRVSFSPRVVIAAVNGYALGGGCELAMMADIILAGEKAKFGQLEINIGTIPGAGGTQRLVRAIGKSRAMQLCLTGEMINAKQACDWDLREPLKTRFGPPEISGSTEDGGKENIMISDCLDDEVVASDGLVEESETDCGYE</sequence>
<evidence type="ECO:0000313" key="4">
    <source>
        <dbReference type="Proteomes" id="UP000694843"/>
    </source>
</evidence>
<gene>
    <name evidence="5" type="primary">LOC108671716</name>
</gene>
<dbReference type="Proteomes" id="UP000694843">
    <property type="component" value="Unplaced"/>
</dbReference>
<proteinExistence type="inferred from homology"/>
<dbReference type="RefSeq" id="XP_047741113.1">
    <property type="nucleotide sequence ID" value="XM_047885157.1"/>
</dbReference>
<reference evidence="5" key="1">
    <citation type="submission" date="2025-08" db="UniProtKB">
        <authorList>
            <consortium name="RefSeq"/>
        </authorList>
    </citation>
    <scope>IDENTIFICATION</scope>
    <source>
        <tissue evidence="5">Whole organism</tissue>
    </source>
</reference>
<name>A0A979FV49_HYAAZ</name>
<comment type="similarity">
    <text evidence="1 3">Belongs to the enoyl-CoA hydratase/isomerase family.</text>
</comment>
<dbReference type="Gene3D" id="3.90.226.10">
    <property type="entry name" value="2-enoyl-CoA Hydratase, Chain A, domain 1"/>
    <property type="match status" value="1"/>
</dbReference>
<dbReference type="InterPro" id="IPR018376">
    <property type="entry name" value="Enoyl-CoA_hyd/isom_CS"/>
</dbReference>
<accession>A0A979FV49</accession>
<dbReference type="OrthoDB" id="2018133at2759"/>
<dbReference type="GO" id="GO:0016829">
    <property type="term" value="F:lyase activity"/>
    <property type="evidence" value="ECO:0007669"/>
    <property type="project" value="UniProtKB-KW"/>
</dbReference>
<dbReference type="SUPFAM" id="SSF52096">
    <property type="entry name" value="ClpP/crotonase"/>
    <property type="match status" value="1"/>
</dbReference>
<dbReference type="GO" id="GO:0006635">
    <property type="term" value="P:fatty acid beta-oxidation"/>
    <property type="evidence" value="ECO:0007669"/>
    <property type="project" value="TreeGrafter"/>
</dbReference>
<dbReference type="KEGG" id="hazt:108671716"/>